<evidence type="ECO:0000313" key="1">
    <source>
        <dbReference type="EMBL" id="RNA33321.1"/>
    </source>
</evidence>
<keyword evidence="1" id="KW-0808">Transferase</keyword>
<dbReference type="GO" id="GO:0003964">
    <property type="term" value="F:RNA-directed DNA polymerase activity"/>
    <property type="evidence" value="ECO:0007669"/>
    <property type="project" value="UniProtKB-KW"/>
</dbReference>
<keyword evidence="2" id="KW-1185">Reference proteome</keyword>
<reference evidence="1 2" key="1">
    <citation type="journal article" date="2018" name="Sci. Rep.">
        <title>Genomic signatures of local adaptation to the degree of environmental predictability in rotifers.</title>
        <authorList>
            <person name="Franch-Gras L."/>
            <person name="Hahn C."/>
            <person name="Garcia-Roger E.M."/>
            <person name="Carmona M.J."/>
            <person name="Serra M."/>
            <person name="Gomez A."/>
        </authorList>
    </citation>
    <scope>NUCLEOTIDE SEQUENCE [LARGE SCALE GENOMIC DNA]</scope>
    <source>
        <strain evidence="1">HYR1</strain>
    </source>
</reference>
<comment type="caution">
    <text evidence="1">The sequence shown here is derived from an EMBL/GenBank/DDBJ whole genome shotgun (WGS) entry which is preliminary data.</text>
</comment>
<dbReference type="EMBL" id="REGN01001655">
    <property type="protein sequence ID" value="RNA33321.1"/>
    <property type="molecule type" value="Genomic_DNA"/>
</dbReference>
<name>A0A3M7SC04_BRAPC</name>
<accession>A0A3M7SC04</accession>
<gene>
    <name evidence="1" type="ORF">BpHYR1_042766</name>
</gene>
<keyword evidence="1" id="KW-0255">Endonuclease</keyword>
<feature type="non-terminal residue" evidence="1">
    <location>
        <position position="1"/>
    </location>
</feature>
<protein>
    <submittedName>
        <fullName evidence="1">Endonuclease-reverse transcriptase</fullName>
    </submittedName>
</protein>
<dbReference type="OrthoDB" id="412793at2759"/>
<dbReference type="AlphaFoldDB" id="A0A3M7SC04"/>
<organism evidence="1 2">
    <name type="scientific">Brachionus plicatilis</name>
    <name type="common">Marine rotifer</name>
    <name type="synonym">Brachionus muelleri</name>
    <dbReference type="NCBI Taxonomy" id="10195"/>
    <lineage>
        <taxon>Eukaryota</taxon>
        <taxon>Metazoa</taxon>
        <taxon>Spiralia</taxon>
        <taxon>Gnathifera</taxon>
        <taxon>Rotifera</taxon>
        <taxon>Eurotatoria</taxon>
        <taxon>Monogononta</taxon>
        <taxon>Pseudotrocha</taxon>
        <taxon>Ploima</taxon>
        <taxon>Brachionidae</taxon>
        <taxon>Brachionus</taxon>
    </lineage>
</organism>
<keyword evidence="1" id="KW-0695">RNA-directed DNA polymerase</keyword>
<sequence length="78" mass="9221">LRWLGHVLRMKDTRIPKRALQWTPQGRRKGGRPAVTWRSTITRELIEMGMTWGEARVKAKDRLEWKSKVMTICSTRSE</sequence>
<keyword evidence="1" id="KW-0548">Nucleotidyltransferase</keyword>
<dbReference type="Proteomes" id="UP000276133">
    <property type="component" value="Unassembled WGS sequence"/>
</dbReference>
<dbReference type="GO" id="GO:0004519">
    <property type="term" value="F:endonuclease activity"/>
    <property type="evidence" value="ECO:0007669"/>
    <property type="project" value="UniProtKB-KW"/>
</dbReference>
<keyword evidence="1" id="KW-0378">Hydrolase</keyword>
<keyword evidence="1" id="KW-0540">Nuclease</keyword>
<evidence type="ECO:0000313" key="2">
    <source>
        <dbReference type="Proteomes" id="UP000276133"/>
    </source>
</evidence>
<proteinExistence type="predicted"/>